<evidence type="ECO:0000256" key="2">
    <source>
        <dbReference type="ARBA" id="ARBA00022692"/>
    </source>
</evidence>
<proteinExistence type="predicted"/>
<dbReference type="Gene3D" id="3.10.450.230">
    <property type="entry name" value="VirB8 protein"/>
    <property type="match status" value="1"/>
</dbReference>
<keyword evidence="9" id="KW-1185">Reference proteome</keyword>
<feature type="region of interest" description="Disordered" evidence="5">
    <location>
        <begin position="241"/>
        <end position="296"/>
    </location>
</feature>
<keyword evidence="4 6" id="KW-0472">Membrane</keyword>
<accession>A0A5C5TWQ9</accession>
<feature type="domain" description="Bacterial virulence protein VirB8" evidence="7">
    <location>
        <begin position="25"/>
        <end position="237"/>
    </location>
</feature>
<name>A0A5C5TWQ9_9GAMM</name>
<keyword evidence="3 6" id="KW-1133">Transmembrane helix</keyword>
<dbReference type="Proteomes" id="UP000315949">
    <property type="component" value="Unassembled WGS sequence"/>
</dbReference>
<reference evidence="8 9" key="1">
    <citation type="submission" date="2019-07" db="EMBL/GenBank/DDBJ databases">
        <title>Luteimonas sp. YD-1 nov., isolated from acidic soil.</title>
        <authorList>
            <person name="Zhou J."/>
        </authorList>
    </citation>
    <scope>NUCLEOTIDE SEQUENCE [LARGE SCALE GENOMIC DNA]</scope>
    <source>
        <strain evidence="8 9">YD-1</strain>
    </source>
</reference>
<evidence type="ECO:0000256" key="1">
    <source>
        <dbReference type="ARBA" id="ARBA00004167"/>
    </source>
</evidence>
<comment type="caution">
    <text evidence="8">The sequence shown here is derived from an EMBL/GenBank/DDBJ whole genome shotgun (WGS) entry which is preliminary data.</text>
</comment>
<dbReference type="OrthoDB" id="9816242at2"/>
<evidence type="ECO:0000256" key="3">
    <source>
        <dbReference type="ARBA" id="ARBA00022989"/>
    </source>
</evidence>
<keyword evidence="2 6" id="KW-0812">Transmembrane</keyword>
<protein>
    <submittedName>
        <fullName evidence="8">Type IV secretion system protein</fullName>
    </submittedName>
</protein>
<dbReference type="EMBL" id="VOHE01000007">
    <property type="protein sequence ID" value="TWT17675.1"/>
    <property type="molecule type" value="Genomic_DNA"/>
</dbReference>
<gene>
    <name evidence="8" type="ORF">FQY79_12510</name>
</gene>
<feature type="transmembrane region" description="Helical" evidence="6">
    <location>
        <begin position="39"/>
        <end position="57"/>
    </location>
</feature>
<evidence type="ECO:0000313" key="9">
    <source>
        <dbReference type="Proteomes" id="UP000315949"/>
    </source>
</evidence>
<dbReference type="InterPro" id="IPR032710">
    <property type="entry name" value="NTF2-like_dom_sf"/>
</dbReference>
<sequence>MFGKRRNSQAVERAVARGVDYEVTLADHARRSERRAWRVAGAAVVLSLVLLGGYFSLLPLKEKVPYLVMADPYTGTATVARLVGDFQDPTITVQEAVNKSNAAQFVMARESYDTGVIGQQNWRQTMAMAGARVAPAFRALHAETNPRRPYNQYGNKFAIRIRILSISLIRGAQGRPPRGATVRFQRSLFNKLEGSSQVMDGKIATMEFIYDPELKFDERDRLLNPLGFLVTDYRVDNDYGVPPAPEPAFPSPREVAAPSPQAVANGQGEAIEPVGHELPPRDDAVAPGAGTPGGLP</sequence>
<evidence type="ECO:0000259" key="7">
    <source>
        <dbReference type="Pfam" id="PF04335"/>
    </source>
</evidence>
<evidence type="ECO:0000256" key="6">
    <source>
        <dbReference type="SAM" id="Phobius"/>
    </source>
</evidence>
<dbReference type="InterPro" id="IPR007430">
    <property type="entry name" value="VirB8"/>
</dbReference>
<organism evidence="8 9">
    <name type="scientific">Luteimonas wenzhouensis</name>
    <dbReference type="NCBI Taxonomy" id="2599615"/>
    <lineage>
        <taxon>Bacteria</taxon>
        <taxon>Pseudomonadati</taxon>
        <taxon>Pseudomonadota</taxon>
        <taxon>Gammaproteobacteria</taxon>
        <taxon>Lysobacterales</taxon>
        <taxon>Lysobacteraceae</taxon>
        <taxon>Luteimonas</taxon>
    </lineage>
</organism>
<dbReference type="AlphaFoldDB" id="A0A5C5TWQ9"/>
<feature type="compositionally biased region" description="Basic and acidic residues" evidence="5">
    <location>
        <begin position="274"/>
        <end position="284"/>
    </location>
</feature>
<evidence type="ECO:0000256" key="5">
    <source>
        <dbReference type="SAM" id="MobiDB-lite"/>
    </source>
</evidence>
<dbReference type="RefSeq" id="WP_146313246.1">
    <property type="nucleotide sequence ID" value="NZ_VOHE01000007.1"/>
</dbReference>
<dbReference type="SUPFAM" id="SSF54427">
    <property type="entry name" value="NTF2-like"/>
    <property type="match status" value="1"/>
</dbReference>
<comment type="subcellular location">
    <subcellularLocation>
        <location evidence="1">Membrane</location>
        <topology evidence="1">Single-pass membrane protein</topology>
    </subcellularLocation>
</comment>
<evidence type="ECO:0000313" key="8">
    <source>
        <dbReference type="EMBL" id="TWT17675.1"/>
    </source>
</evidence>
<evidence type="ECO:0000256" key="4">
    <source>
        <dbReference type="ARBA" id="ARBA00023136"/>
    </source>
</evidence>
<dbReference type="Pfam" id="PF04335">
    <property type="entry name" value="VirB8"/>
    <property type="match status" value="1"/>
</dbReference>
<dbReference type="GO" id="GO:0016020">
    <property type="term" value="C:membrane"/>
    <property type="evidence" value="ECO:0007669"/>
    <property type="project" value="UniProtKB-SubCell"/>
</dbReference>
<dbReference type="CDD" id="cd16424">
    <property type="entry name" value="VirB8"/>
    <property type="match status" value="1"/>
</dbReference>